<keyword evidence="3" id="KW-1185">Reference proteome</keyword>
<protein>
    <submittedName>
        <fullName evidence="2">Uncharacterized protein</fullName>
    </submittedName>
</protein>
<feature type="transmembrane region" description="Helical" evidence="1">
    <location>
        <begin position="70"/>
        <end position="93"/>
    </location>
</feature>
<proteinExistence type="predicted"/>
<feature type="transmembrane region" description="Helical" evidence="1">
    <location>
        <begin position="12"/>
        <end position="33"/>
    </location>
</feature>
<name>A0AAW0U7R5_SCYPA</name>
<comment type="caution">
    <text evidence="2">The sequence shown here is derived from an EMBL/GenBank/DDBJ whole genome shotgun (WGS) entry which is preliminary data.</text>
</comment>
<dbReference type="Proteomes" id="UP001487740">
    <property type="component" value="Unassembled WGS sequence"/>
</dbReference>
<keyword evidence="1" id="KW-1133">Transmembrane helix</keyword>
<gene>
    <name evidence="2" type="ORF">O3P69_005713</name>
</gene>
<organism evidence="2 3">
    <name type="scientific">Scylla paramamosain</name>
    <name type="common">Mud crab</name>
    <dbReference type="NCBI Taxonomy" id="85552"/>
    <lineage>
        <taxon>Eukaryota</taxon>
        <taxon>Metazoa</taxon>
        <taxon>Ecdysozoa</taxon>
        <taxon>Arthropoda</taxon>
        <taxon>Crustacea</taxon>
        <taxon>Multicrustacea</taxon>
        <taxon>Malacostraca</taxon>
        <taxon>Eumalacostraca</taxon>
        <taxon>Eucarida</taxon>
        <taxon>Decapoda</taxon>
        <taxon>Pleocyemata</taxon>
        <taxon>Brachyura</taxon>
        <taxon>Eubrachyura</taxon>
        <taxon>Portunoidea</taxon>
        <taxon>Portunidae</taxon>
        <taxon>Portuninae</taxon>
        <taxon>Scylla</taxon>
    </lineage>
</organism>
<keyword evidence="1" id="KW-0812">Transmembrane</keyword>
<evidence type="ECO:0000313" key="2">
    <source>
        <dbReference type="EMBL" id="KAK8395791.1"/>
    </source>
</evidence>
<keyword evidence="1" id="KW-0472">Membrane</keyword>
<dbReference type="EMBL" id="JARAKH010000017">
    <property type="protein sequence ID" value="KAK8395791.1"/>
    <property type="molecule type" value="Genomic_DNA"/>
</dbReference>
<evidence type="ECO:0000313" key="3">
    <source>
        <dbReference type="Proteomes" id="UP001487740"/>
    </source>
</evidence>
<evidence type="ECO:0000256" key="1">
    <source>
        <dbReference type="SAM" id="Phobius"/>
    </source>
</evidence>
<dbReference type="SUPFAM" id="SSF103473">
    <property type="entry name" value="MFS general substrate transporter"/>
    <property type="match status" value="1"/>
</dbReference>
<dbReference type="Gene3D" id="1.20.1250.20">
    <property type="entry name" value="MFS general substrate transporter like domains"/>
    <property type="match status" value="1"/>
</dbReference>
<reference evidence="2 3" key="1">
    <citation type="submission" date="2023-03" db="EMBL/GenBank/DDBJ databases">
        <title>High-quality genome of Scylla paramamosain provides insights in environmental adaptation.</title>
        <authorList>
            <person name="Zhang L."/>
        </authorList>
    </citation>
    <scope>NUCLEOTIDE SEQUENCE [LARGE SCALE GENOMIC DNA]</scope>
    <source>
        <strain evidence="2">LZ_2023a</strain>
        <tissue evidence="2">Muscle</tissue>
    </source>
</reference>
<dbReference type="AlphaFoldDB" id="A0AAW0U7R5"/>
<dbReference type="InterPro" id="IPR036259">
    <property type="entry name" value="MFS_trans_sf"/>
</dbReference>
<accession>A0AAW0U7R5</accession>
<sequence>MSLVSVPAELKVFFSLSGKMTITASLQLVWVFTGELFSTKHRTRIVGEASMVGRVGTLMVPYINDLLGRVYPWAPGAMLSVPVIIAAGLVFLLPETANRKLTQNENEEFMEPETSNLRPTQNEYEKVTEEEISLSVI</sequence>